<dbReference type="EMBL" id="MN738771">
    <property type="protein sequence ID" value="QHS84026.1"/>
    <property type="molecule type" value="Genomic_DNA"/>
</dbReference>
<evidence type="ECO:0000259" key="1">
    <source>
        <dbReference type="Pfam" id="PF03749"/>
    </source>
</evidence>
<dbReference type="GO" id="GO:0003677">
    <property type="term" value="F:DNA binding"/>
    <property type="evidence" value="ECO:0007669"/>
    <property type="project" value="InterPro"/>
</dbReference>
<proteinExistence type="predicted"/>
<dbReference type="Pfam" id="PF03749">
    <property type="entry name" value="SfsA"/>
    <property type="match status" value="1"/>
</dbReference>
<feature type="domain" description="Sugar fermentation stimulation protein C-terminal" evidence="1">
    <location>
        <begin position="92"/>
        <end position="254"/>
    </location>
</feature>
<accession>A0A6C0AWT6</accession>
<sequence>MLLNSGELFRGKILKRPSMVCKTPYVADVLLDDGTLTLAHTASLGCCGLCDKDAYVYMIKIDNPKNLCKYKIIIANNTERDISQLIGVDPKFAENLVNSSLQQNTLSWLKNVKEFQREKKYLNSRFDFCGIDENDQEFILEVKNVPLADYVDMLDKDKKKLDLSGYEFNNKIAYFPDGYRKKVKDTVSPRALKHIQELQEIRKERNIRTILCFVIQRDDVSSFQPSNIDLIYKNAVTEAYHNDVEIKAIQIKWEIDGSANLINDNVKINID</sequence>
<dbReference type="PANTHER" id="PTHR30545">
    <property type="entry name" value="SUGAR FERMENTATION STIMULATION PROTEIN A"/>
    <property type="match status" value="1"/>
</dbReference>
<dbReference type="InterPro" id="IPR040452">
    <property type="entry name" value="SfsA_C"/>
</dbReference>
<dbReference type="InterPro" id="IPR005224">
    <property type="entry name" value="SfsA"/>
</dbReference>
<protein>
    <recommendedName>
        <fullName evidence="1">Sugar fermentation stimulation protein C-terminal domain-containing protein</fullName>
    </recommendedName>
</protein>
<dbReference type="AlphaFoldDB" id="A0A6C0AWT6"/>
<evidence type="ECO:0000313" key="2">
    <source>
        <dbReference type="EMBL" id="QHS84026.1"/>
    </source>
</evidence>
<dbReference type="Gene3D" id="3.40.1350.60">
    <property type="match status" value="1"/>
</dbReference>
<organism evidence="2">
    <name type="scientific">viral metagenome</name>
    <dbReference type="NCBI Taxonomy" id="1070528"/>
    <lineage>
        <taxon>unclassified sequences</taxon>
        <taxon>metagenomes</taxon>
        <taxon>organismal metagenomes</taxon>
    </lineage>
</organism>
<reference evidence="2" key="1">
    <citation type="journal article" date="2020" name="Nature">
        <title>Giant virus diversity and host interactions through global metagenomics.</title>
        <authorList>
            <person name="Schulz F."/>
            <person name="Roux S."/>
            <person name="Paez-Espino D."/>
            <person name="Jungbluth S."/>
            <person name="Walsh D.A."/>
            <person name="Denef V.J."/>
            <person name="McMahon K.D."/>
            <person name="Konstantinidis K.T."/>
            <person name="Eloe-Fadrosh E.A."/>
            <person name="Kyrpides N.C."/>
            <person name="Woyke T."/>
        </authorList>
    </citation>
    <scope>NUCLEOTIDE SEQUENCE</scope>
    <source>
        <strain evidence="2">GVMAG-S-ERX555965-48</strain>
    </source>
</reference>
<name>A0A6C0AWT6_9ZZZZ</name>
<dbReference type="PANTHER" id="PTHR30545:SF2">
    <property type="entry name" value="SUGAR FERMENTATION STIMULATION PROTEIN A"/>
    <property type="match status" value="1"/>
</dbReference>